<protein>
    <submittedName>
        <fullName evidence="1">Uncharacterized protein</fullName>
    </submittedName>
</protein>
<sequence length="81" mass="8917">MKTVPPMQKPPRTSTELPSLPGTLTCLDVYLVRDLADDCVPNDYEKIGSRGAHEEPLTIDLFTNFDVSPDVQFSLLGLLPS</sequence>
<dbReference type="Proteomes" id="UP000053820">
    <property type="component" value="Unassembled WGS sequence"/>
</dbReference>
<proteinExistence type="predicted"/>
<name>A0A0C9W310_9AGAM</name>
<reference evidence="1 2" key="1">
    <citation type="submission" date="2014-04" db="EMBL/GenBank/DDBJ databases">
        <title>Evolutionary Origins and Diversification of the Mycorrhizal Mutualists.</title>
        <authorList>
            <consortium name="DOE Joint Genome Institute"/>
            <consortium name="Mycorrhizal Genomics Consortium"/>
            <person name="Kohler A."/>
            <person name="Kuo A."/>
            <person name="Nagy L.G."/>
            <person name="Floudas D."/>
            <person name="Copeland A."/>
            <person name="Barry K.W."/>
            <person name="Cichocki N."/>
            <person name="Veneault-Fourrey C."/>
            <person name="LaButti K."/>
            <person name="Lindquist E.A."/>
            <person name="Lipzen A."/>
            <person name="Lundell T."/>
            <person name="Morin E."/>
            <person name="Murat C."/>
            <person name="Riley R."/>
            <person name="Ohm R."/>
            <person name="Sun H."/>
            <person name="Tunlid A."/>
            <person name="Henrissat B."/>
            <person name="Grigoriev I.V."/>
            <person name="Hibbett D.S."/>
            <person name="Martin F."/>
        </authorList>
    </citation>
    <scope>NUCLEOTIDE SEQUENCE [LARGE SCALE GENOMIC DNA]</scope>
    <source>
        <strain evidence="1 2">MD-312</strain>
    </source>
</reference>
<evidence type="ECO:0000313" key="2">
    <source>
        <dbReference type="Proteomes" id="UP000053820"/>
    </source>
</evidence>
<dbReference type="AlphaFoldDB" id="A0A0C9W310"/>
<gene>
    <name evidence="1" type="ORF">HYDPIDRAFT_117199</name>
</gene>
<dbReference type="HOGENOM" id="CLU_2574172_0_0_1"/>
<organism evidence="1 2">
    <name type="scientific">Hydnomerulius pinastri MD-312</name>
    <dbReference type="NCBI Taxonomy" id="994086"/>
    <lineage>
        <taxon>Eukaryota</taxon>
        <taxon>Fungi</taxon>
        <taxon>Dikarya</taxon>
        <taxon>Basidiomycota</taxon>
        <taxon>Agaricomycotina</taxon>
        <taxon>Agaricomycetes</taxon>
        <taxon>Agaricomycetidae</taxon>
        <taxon>Boletales</taxon>
        <taxon>Boletales incertae sedis</taxon>
        <taxon>Leucogyrophana</taxon>
    </lineage>
</organism>
<dbReference type="EMBL" id="KN839872">
    <property type="protein sequence ID" value="KIJ60478.1"/>
    <property type="molecule type" value="Genomic_DNA"/>
</dbReference>
<accession>A0A0C9W310</accession>
<keyword evidence="2" id="KW-1185">Reference proteome</keyword>
<evidence type="ECO:0000313" key="1">
    <source>
        <dbReference type="EMBL" id="KIJ60478.1"/>
    </source>
</evidence>